<dbReference type="PROSITE" id="PS51892">
    <property type="entry name" value="SUBTILASE"/>
    <property type="match status" value="1"/>
</dbReference>
<feature type="active site" description="Charge relay system" evidence="5 6">
    <location>
        <position position="441"/>
    </location>
</feature>
<evidence type="ECO:0000259" key="7">
    <source>
        <dbReference type="Pfam" id="PF00082"/>
    </source>
</evidence>
<dbReference type="OrthoDB" id="9798386at2"/>
<dbReference type="PRINTS" id="PR00723">
    <property type="entry name" value="SUBTILISIN"/>
</dbReference>
<reference evidence="9 10" key="1">
    <citation type="submission" date="2016-11" db="EMBL/GenBank/DDBJ databases">
        <authorList>
            <person name="Jaros S."/>
            <person name="Januszkiewicz K."/>
            <person name="Wedrychowicz H."/>
        </authorList>
    </citation>
    <scope>NUCLEOTIDE SEQUENCE [LARGE SCALE GENOMIC DNA]</scope>
    <source>
        <strain evidence="9 10">IBRC-M 10683</strain>
    </source>
</reference>
<dbReference type="SUPFAM" id="SSF49464">
    <property type="entry name" value="Carboxypeptidase regulatory domain-like"/>
    <property type="match status" value="2"/>
</dbReference>
<name>A0A1M5EB27_9BACI</name>
<dbReference type="EMBL" id="FQVW01000004">
    <property type="protein sequence ID" value="SHF76463.1"/>
    <property type="molecule type" value="Genomic_DNA"/>
</dbReference>
<feature type="domain" description="Peptidase S8/S53" evidence="7">
    <location>
        <begin position="213"/>
        <end position="495"/>
    </location>
</feature>
<dbReference type="InterPro" id="IPR000209">
    <property type="entry name" value="Peptidase_S8/S53_dom"/>
</dbReference>
<evidence type="ECO:0000256" key="4">
    <source>
        <dbReference type="ARBA" id="ARBA00022825"/>
    </source>
</evidence>
<dbReference type="InterPro" id="IPR051048">
    <property type="entry name" value="Peptidase_S8/S53_subtilisin"/>
</dbReference>
<evidence type="ECO:0000256" key="1">
    <source>
        <dbReference type="ARBA" id="ARBA00011073"/>
    </source>
</evidence>
<evidence type="ECO:0000313" key="9">
    <source>
        <dbReference type="EMBL" id="SHF76463.1"/>
    </source>
</evidence>
<dbReference type="Proteomes" id="UP000183988">
    <property type="component" value="Unassembled WGS sequence"/>
</dbReference>
<dbReference type="PANTHER" id="PTHR43399">
    <property type="entry name" value="SUBTILISIN-RELATED"/>
    <property type="match status" value="1"/>
</dbReference>
<dbReference type="PANTHER" id="PTHR43399:SF4">
    <property type="entry name" value="CELL WALL-ASSOCIATED PROTEASE"/>
    <property type="match status" value="1"/>
</dbReference>
<evidence type="ECO:0000259" key="8">
    <source>
        <dbReference type="Pfam" id="PF05922"/>
    </source>
</evidence>
<evidence type="ECO:0000256" key="6">
    <source>
        <dbReference type="PROSITE-ProRule" id="PRU01240"/>
    </source>
</evidence>
<dbReference type="InterPro" id="IPR008969">
    <property type="entry name" value="CarboxyPept-like_regulatory"/>
</dbReference>
<dbReference type="Pfam" id="PF04122">
    <property type="entry name" value="CW_binding_2"/>
    <property type="match status" value="3"/>
</dbReference>
<dbReference type="Pfam" id="PF05922">
    <property type="entry name" value="Inhibitor_I9"/>
    <property type="match status" value="1"/>
</dbReference>
<proteinExistence type="inferred from homology"/>
<dbReference type="InterPro" id="IPR015500">
    <property type="entry name" value="Peptidase_S8_subtilisin-rel"/>
</dbReference>
<dbReference type="RefSeq" id="WP_072888290.1">
    <property type="nucleotide sequence ID" value="NZ_FQVW01000004.1"/>
</dbReference>
<dbReference type="InterPro" id="IPR010259">
    <property type="entry name" value="S8pro/Inhibitor_I9"/>
</dbReference>
<keyword evidence="10" id="KW-1185">Reference proteome</keyword>
<feature type="domain" description="Inhibitor I9" evidence="8">
    <location>
        <begin position="67"/>
        <end position="176"/>
    </location>
</feature>
<organism evidence="9 10">
    <name type="scientific">Ornithinibacillus halophilus</name>
    <dbReference type="NCBI Taxonomy" id="930117"/>
    <lineage>
        <taxon>Bacteria</taxon>
        <taxon>Bacillati</taxon>
        <taxon>Bacillota</taxon>
        <taxon>Bacilli</taxon>
        <taxon>Bacillales</taxon>
        <taxon>Bacillaceae</taxon>
        <taxon>Ornithinibacillus</taxon>
    </lineage>
</organism>
<evidence type="ECO:0000256" key="2">
    <source>
        <dbReference type="ARBA" id="ARBA00022670"/>
    </source>
</evidence>
<sequence length="1990" mass="213386">MGKKKRQVRVFSILTSLLMIFSLITPGFVGAQGINKVSQSLNDSNASIQSKLTDRLLTEFEDEDQVTFLVKFKEKADVMKVAKEARSKAQKANLSAYRQELAQRSSVISELKATALESQANVKDFLEAEADKGNVENIHSYYIVNGMAVTATKEIAEKIATFAEVEKILPNEERRLISTVETGVEPAENSINNIEWNVDTVNAPDAWSMGFDGAGTVVANLDSGVDLYHPALERKYRGYDEATGEFDHTYSWFDPSEGDSYPTDGHGHGSHTMGTMVGSEEDGSNQVGVAPGAKWIAAKVFDSAGGTSDQILLDAAEWMLAPGGDPDMAPDVVNNSWGGGPGIDEWYMDAVDAWRASEIVPVFSAGNTDLFNPGGPGSVAAPSNYPQSFAVGATTNTNALADYSLQGPSPYDEIKPDISAPGSGVRSAAPGGGYQGMNGTSMAAPAVSAVVALLRQANQGLTVDQIEQILMETADAEAGTDSTFPDSPNNGYGYGIVDAFAAVSSIASGLGTIEGTVTRDGEDTVAPTYEHTAPSETYSGLDLDLNVSVSDDVSITSVELHYGDTVIEANQTSGNYKSGEFAVTVPGDDLEVGTFNYTWVINDFGGNEVVSDEYSVEVKSGISTGYFEDFEENDPVGWYSIGENSAWEWGAPTSGPGEAVSGENVYATGLNGDYNSSMDATLVMPPIDMPESGDAYLQFKSWHHFEYSSTTGRVWDYGQLVISTDLEEWTVLRPFEQEKEAWNTIEVDLSDYLGERVYIGYYTSSDGSVTRPGWYIDDVALTTDSIYDSDDVPPTFEHEAPTESYAGQALSLSVEVFDNLLVGGATLHYLDGNDDWQQIEAEEVENNDAQGIFSVIVPGEEVTGETFTYKWVVRDYNGNETESSEYDVQLNQPITVGYSEDFEDGALGWTVTGDLEDDVWVLGEPTSGPNEAVSGENVFATNLGGDYPSSMREYLIMPSVLLPEGESYLEFQSWHNFEESSSGTAWDYGQVVVSTDMVEWEVLQQFQGEAESWETATVDLSEYAGQQVSIAFYAYSDGIVNRLGWYIDDVELTDTPQGEPTNMDKEEMRNAIETGPRGDEKTEPAAKVVTAEEDVNGLNAEYRPTNVPLAAQVSVLESGRSTSTDPRDGTFSLLHEAGTFTVVAESYGYHSTEEEVTLEEDGVAEVNLVLEELPKATVSGTVTNSLSGEAIENATLLLVEDANIEPVSTDAEGNFDLTAYEGDYTVKVVASDYESKEVSITLDGDMTLDVELDPFFAVGENEIGYDDGTAENARAFYDPGNGWAVKMSLPEGKDQAIVTDGVFQFHGTDWPSPGGTEFAVEVWSAGADGMPDEKLAGPVDAEAIRDLEQWTVVDLREHSIKVDGDFYMVYVQTQVNTQAPGLATDENGENAGRSYQLVGGAWSASPAEEGNYMIRANVAYGVENSEITSPIDGSITNETTITVEGTATPTTTVELYNNDVLAGTVEIDDSGSFAADVDLSEGENSLVTKTYVDGELAKIGDPVTVTLDTALPELTVTNPLEGDKFNRGTVYVEGTAADEHFASVEVNGKQVAVEDGNFSERVMLDEGENIIEVSAYDLAGNVSTEVITVTADFNSPVIENLSPSEDIHVGYGETVTVEFDSEPGLEASFSVLMPLTNTGLANANEFAMEEVSEGHYVGHYTVTNVAAAEGAVVEVKVSDAHGNESYERAEGKLFLDPEVERVNGETRYNTSIEISQTGWDSADKVILARGDEYADALSGVPLAAQLDAPILLTRSNELLDSTMAEIERLGATEVIILGGTNAVSETVEATLADANLDVNRLSGETRYETSAAIANVIAPEGTGQAVVVNGLDFPDALSVASYAASEGMPILLTRAENLPSGTKAAIAELGITDTIVVGGTQVVSNNVMKALPNAERLSGADRYATNIAVAEEFAVNNKHMYVATGKNYADALTGAVLAAKNDSGLLLVSNEVPGIVSNYVVEQQLVKLTIFGGTVAIDENIANNLLELMQ</sequence>
<keyword evidence="2 6" id="KW-0645">Protease</keyword>
<feature type="active site" description="Charge relay system" evidence="5 6">
    <location>
        <position position="222"/>
    </location>
</feature>
<dbReference type="InterPro" id="IPR007253">
    <property type="entry name" value="Cell_wall-bd_2"/>
</dbReference>
<dbReference type="InterPro" id="IPR036852">
    <property type="entry name" value="Peptidase_S8/S53_dom_sf"/>
</dbReference>
<dbReference type="SUPFAM" id="SSF52743">
    <property type="entry name" value="Subtilisin-like"/>
    <property type="match status" value="1"/>
</dbReference>
<dbReference type="InterPro" id="IPR023828">
    <property type="entry name" value="Peptidase_S8_Ser-AS"/>
</dbReference>
<dbReference type="GO" id="GO:0004252">
    <property type="term" value="F:serine-type endopeptidase activity"/>
    <property type="evidence" value="ECO:0007669"/>
    <property type="project" value="UniProtKB-UniRule"/>
</dbReference>
<comment type="similarity">
    <text evidence="1 6">Belongs to the peptidase S8 family.</text>
</comment>
<feature type="active site" description="Charge relay system" evidence="5 6">
    <location>
        <position position="268"/>
    </location>
</feature>
<evidence type="ECO:0000256" key="5">
    <source>
        <dbReference type="PIRSR" id="PIRSR615500-1"/>
    </source>
</evidence>
<dbReference type="PROSITE" id="PS00138">
    <property type="entry name" value="SUBTILASE_SER"/>
    <property type="match status" value="1"/>
</dbReference>
<dbReference type="Pfam" id="PF13715">
    <property type="entry name" value="CarbopepD_reg_2"/>
    <property type="match status" value="1"/>
</dbReference>
<dbReference type="InterPro" id="IPR013320">
    <property type="entry name" value="ConA-like_dom_sf"/>
</dbReference>
<keyword evidence="3 6" id="KW-0378">Hydrolase</keyword>
<dbReference type="Gene3D" id="3.40.50.12090">
    <property type="match status" value="2"/>
</dbReference>
<dbReference type="Gene3D" id="2.60.120.200">
    <property type="match status" value="1"/>
</dbReference>
<dbReference type="Gene3D" id="2.60.40.10">
    <property type="entry name" value="Immunoglobulins"/>
    <property type="match status" value="2"/>
</dbReference>
<dbReference type="Gene3D" id="2.60.40.1120">
    <property type="entry name" value="Carboxypeptidase-like, regulatory domain"/>
    <property type="match status" value="2"/>
</dbReference>
<evidence type="ECO:0000256" key="3">
    <source>
        <dbReference type="ARBA" id="ARBA00022801"/>
    </source>
</evidence>
<dbReference type="STRING" id="930117.SAMN05216225_100445"/>
<dbReference type="InterPro" id="IPR013783">
    <property type="entry name" value="Ig-like_fold"/>
</dbReference>
<dbReference type="NCBIfam" id="NF038128">
    <property type="entry name" value="choice_anch_J"/>
    <property type="match status" value="2"/>
</dbReference>
<protein>
    <submittedName>
        <fullName evidence="9">Bacillopeptidase F</fullName>
    </submittedName>
</protein>
<keyword evidence="4 6" id="KW-0720">Serine protease</keyword>
<dbReference type="Gene3D" id="3.40.50.200">
    <property type="entry name" value="Peptidase S8/S53 domain"/>
    <property type="match status" value="1"/>
</dbReference>
<accession>A0A1M5EB27</accession>
<dbReference type="Pfam" id="PF09136">
    <property type="entry name" value="Glucodextran_B"/>
    <property type="match status" value="2"/>
</dbReference>
<dbReference type="Pfam" id="PF00082">
    <property type="entry name" value="Peptidase_S8"/>
    <property type="match status" value="1"/>
</dbReference>
<dbReference type="GO" id="GO:0006508">
    <property type="term" value="P:proteolysis"/>
    <property type="evidence" value="ECO:0007669"/>
    <property type="project" value="UniProtKB-KW"/>
</dbReference>
<gene>
    <name evidence="9" type="ORF">SAMN05216225_100445</name>
</gene>
<evidence type="ECO:0000313" key="10">
    <source>
        <dbReference type="Proteomes" id="UP000183988"/>
    </source>
</evidence>
<dbReference type="SUPFAM" id="SSF49899">
    <property type="entry name" value="Concanavalin A-like lectins/glucanases"/>
    <property type="match status" value="2"/>
</dbReference>